<proteinExistence type="predicted"/>
<keyword evidence="2" id="KW-1185">Reference proteome</keyword>
<dbReference type="KEGG" id="pbal:CPBP_00150"/>
<gene>
    <name evidence="1" type="ORF">CPBP_00150</name>
</gene>
<dbReference type="AlphaFoldDB" id="A0A7L9RSM7"/>
<reference evidence="1 2" key="1">
    <citation type="submission" date="2020-06" db="EMBL/GenBank/DDBJ databases">
        <title>The endosymbiont of the kinetoplastid Bodo saltans is a Paracaedibacter-like alpha-proteobacterium possessing a putative toxin-antitoxin system.</title>
        <authorList>
            <person name="Midha S."/>
            <person name="Rigden D.J."/>
            <person name="Siozios S."/>
            <person name="Hurst G.D.D."/>
            <person name="Jackson A.P."/>
        </authorList>
    </citation>
    <scope>NUCLEOTIDE SEQUENCE [LARGE SCALE GENOMIC DNA]</scope>
    <source>
        <strain evidence="1">Lake Konstanz</strain>
    </source>
</reference>
<evidence type="ECO:0000313" key="1">
    <source>
        <dbReference type="EMBL" id="QOL19398.1"/>
    </source>
</evidence>
<protein>
    <submittedName>
        <fullName evidence="1">Uncharacterized protein</fullName>
    </submittedName>
</protein>
<organism evidence="1 2">
    <name type="scientific">Candidatus Bodocaedibacter vickermanii</name>
    <dbReference type="NCBI Taxonomy" id="2741701"/>
    <lineage>
        <taxon>Bacteria</taxon>
        <taxon>Pseudomonadati</taxon>
        <taxon>Pseudomonadota</taxon>
        <taxon>Alphaproteobacteria</taxon>
        <taxon>Holosporales</taxon>
        <taxon>Candidatus Paracaedibacteraceae</taxon>
        <taxon>Candidatus Bodocaedibacter</taxon>
    </lineage>
</organism>
<accession>A0A7L9RSM7</accession>
<dbReference type="Proteomes" id="UP000594001">
    <property type="component" value="Chromosome"/>
</dbReference>
<sequence length="46" mass="5277">MREWGGFDSLSWIDVVGHGFNFSKPYYLMSPASRWRLKGALRTNAA</sequence>
<dbReference type="EMBL" id="CP054719">
    <property type="protein sequence ID" value="QOL19398.1"/>
    <property type="molecule type" value="Genomic_DNA"/>
</dbReference>
<name>A0A7L9RSM7_9PROT</name>
<evidence type="ECO:0000313" key="2">
    <source>
        <dbReference type="Proteomes" id="UP000594001"/>
    </source>
</evidence>